<comment type="caution">
    <text evidence="1">The sequence shown here is derived from an EMBL/GenBank/DDBJ whole genome shotgun (WGS) entry which is preliminary data.</text>
</comment>
<dbReference type="EMBL" id="JARWAL010000010">
    <property type="protein sequence ID" value="MDR5893593.1"/>
    <property type="molecule type" value="Genomic_DNA"/>
</dbReference>
<sequence>MARPTFLISTLLPWRKRALSPAAYLAGYAPRASRATGVIA</sequence>
<gene>
    <name evidence="1" type="ORF">QC820_12310</name>
</gene>
<evidence type="ECO:0000313" key="1">
    <source>
        <dbReference type="EMBL" id="MDR5893593.1"/>
    </source>
</evidence>
<evidence type="ECO:0000313" key="2">
    <source>
        <dbReference type="Proteomes" id="UP001252270"/>
    </source>
</evidence>
<dbReference type="Proteomes" id="UP001252270">
    <property type="component" value="Unassembled WGS sequence"/>
</dbReference>
<proteinExistence type="predicted"/>
<accession>A0ABU1GQ90</accession>
<keyword evidence="2" id="KW-1185">Reference proteome</keyword>
<organism evidence="1 2">
    <name type="scientific">Halomonas mongoliensis</name>
    <dbReference type="NCBI Taxonomy" id="321265"/>
    <lineage>
        <taxon>Bacteria</taxon>
        <taxon>Pseudomonadati</taxon>
        <taxon>Pseudomonadota</taxon>
        <taxon>Gammaproteobacteria</taxon>
        <taxon>Oceanospirillales</taxon>
        <taxon>Halomonadaceae</taxon>
        <taxon>Halomonas</taxon>
    </lineage>
</organism>
<dbReference type="RefSeq" id="WP_309637160.1">
    <property type="nucleotide sequence ID" value="NZ_JARWAL010000010.1"/>
</dbReference>
<reference evidence="1 2" key="1">
    <citation type="submission" date="2023-04" db="EMBL/GenBank/DDBJ databases">
        <title>A long-awaited taxogenomic arrangement of the family Halomonadaceae.</title>
        <authorList>
            <person name="De La Haba R."/>
            <person name="Chuvochina M."/>
            <person name="Wittouck S."/>
            <person name="Arahal D.R."/>
            <person name="Sanchez-Porro C."/>
            <person name="Hugenholtz P."/>
            <person name="Ventosa A."/>
        </authorList>
    </citation>
    <scope>NUCLEOTIDE SEQUENCE [LARGE SCALE GENOMIC DNA]</scope>
    <source>
        <strain evidence="1 2">DSM 17332</strain>
    </source>
</reference>
<protein>
    <submittedName>
        <fullName evidence="1">Uncharacterized protein</fullName>
    </submittedName>
</protein>
<name>A0ABU1GQ90_9GAMM</name>